<proteinExistence type="inferred from homology"/>
<accession>A0A9Q9AN10</accession>
<feature type="binding site" evidence="6">
    <location>
        <position position="207"/>
    </location>
    <ligand>
        <name>substrate</name>
    </ligand>
</feature>
<evidence type="ECO:0000313" key="8">
    <source>
        <dbReference type="EMBL" id="USW49420.1"/>
    </source>
</evidence>
<dbReference type="PROSITE" id="PS00571">
    <property type="entry name" value="AMIDASES"/>
    <property type="match status" value="1"/>
</dbReference>
<dbReference type="InterPro" id="IPR020556">
    <property type="entry name" value="Amidase_CS"/>
</dbReference>
<dbReference type="PIRSF" id="PIRSF001221">
    <property type="entry name" value="Amidase_fungi"/>
    <property type="match status" value="1"/>
</dbReference>
<dbReference type="Pfam" id="PF01425">
    <property type="entry name" value="Amidase"/>
    <property type="match status" value="2"/>
</dbReference>
<protein>
    <recommendedName>
        <fullName evidence="3">amidase</fullName>
        <ecNumber evidence="3">3.5.1.4</ecNumber>
    </recommendedName>
</protein>
<reference evidence="8" key="1">
    <citation type="submission" date="2022-06" db="EMBL/GenBank/DDBJ databases">
        <title>Complete genome sequences of two strains of the flax pathogen Septoria linicola.</title>
        <authorList>
            <person name="Lapalu N."/>
            <person name="Simon A."/>
            <person name="Demenou B."/>
            <person name="Paumier D."/>
            <person name="Guillot M.-P."/>
            <person name="Gout L."/>
            <person name="Valade R."/>
        </authorList>
    </citation>
    <scope>NUCLEOTIDE SEQUENCE</scope>
    <source>
        <strain evidence="8">SE15195</strain>
    </source>
</reference>
<sequence>MSDSWRSIAARKAAERDGRIPDGWRLQASQIASCGKSVLDVKRFGILSDLELEITSDYDAASLLDDLATGKRRSVDIVTAFSKRAAIATQLVNCCTELLFDDALARAQELDDHFARTGETIGPLHGLPISVKDCFKIKGYDASVGIANLCFKPATSNSALVEQLYSLGAVIHVKTNVPLTMMALDSHNNVFGRTLNPANRELTAGGSSGGEGSLIAMRGSILGIGTDVGGSIRIPAACNGLWGIKPSHGRVPYAGQESGQKPRSMADSAPEMYDIDVIAQDWARQFPLNTGGRRLHVAKTLRASSQGIEVIEINASPILKRTLKTFNGIVSIDGANAWFDHLEQTGEPLSPWLQGRLTRRPGKSTDAVRELQAQKSELQTEFLKVWQENGGYWLAHDTAKNKAGRTLDVLIMPVAPHPILPIDRWNTVNYTASLNLLDLPTGLLPVRTTVREDLKGDVPSSAPLNAWDKVNREHWTKVDRNVYLGSPLSVQVITPRLMERKLIEAMADSTELWNPCDTRQVR</sequence>
<dbReference type="Proteomes" id="UP001056384">
    <property type="component" value="Chromosome 2"/>
</dbReference>
<dbReference type="PANTHER" id="PTHR46072">
    <property type="entry name" value="AMIDASE-RELATED-RELATED"/>
    <property type="match status" value="1"/>
</dbReference>
<evidence type="ECO:0000256" key="5">
    <source>
        <dbReference type="PIRSR" id="PIRSR001221-1"/>
    </source>
</evidence>
<keyword evidence="9" id="KW-1185">Reference proteome</keyword>
<evidence type="ECO:0000256" key="1">
    <source>
        <dbReference type="ARBA" id="ARBA00001311"/>
    </source>
</evidence>
<evidence type="ECO:0000256" key="6">
    <source>
        <dbReference type="PIRSR" id="PIRSR001221-2"/>
    </source>
</evidence>
<feature type="domain" description="Amidase" evidence="7">
    <location>
        <begin position="361"/>
        <end position="502"/>
    </location>
</feature>
<dbReference type="AlphaFoldDB" id="A0A9Q9AN10"/>
<evidence type="ECO:0000256" key="4">
    <source>
        <dbReference type="ARBA" id="ARBA00022801"/>
    </source>
</evidence>
<dbReference type="EC" id="3.5.1.4" evidence="3"/>
<organism evidence="8 9">
    <name type="scientific">Septoria linicola</name>
    <dbReference type="NCBI Taxonomy" id="215465"/>
    <lineage>
        <taxon>Eukaryota</taxon>
        <taxon>Fungi</taxon>
        <taxon>Dikarya</taxon>
        <taxon>Ascomycota</taxon>
        <taxon>Pezizomycotina</taxon>
        <taxon>Dothideomycetes</taxon>
        <taxon>Dothideomycetidae</taxon>
        <taxon>Mycosphaerellales</taxon>
        <taxon>Mycosphaerellaceae</taxon>
        <taxon>Septoria</taxon>
    </lineage>
</organism>
<dbReference type="InterPro" id="IPR036928">
    <property type="entry name" value="AS_sf"/>
</dbReference>
<feature type="active site" description="Charge relay system" evidence="5">
    <location>
        <position position="132"/>
    </location>
</feature>
<evidence type="ECO:0000256" key="3">
    <source>
        <dbReference type="ARBA" id="ARBA00012922"/>
    </source>
</evidence>
<feature type="binding site" evidence="6">
    <location>
        <position position="181"/>
    </location>
    <ligand>
        <name>substrate</name>
    </ligand>
</feature>
<evidence type="ECO:0000313" key="9">
    <source>
        <dbReference type="Proteomes" id="UP001056384"/>
    </source>
</evidence>
<keyword evidence="4" id="KW-0378">Hydrolase</keyword>
<dbReference type="InterPro" id="IPR023631">
    <property type="entry name" value="Amidase_dom"/>
</dbReference>
<dbReference type="GO" id="GO:0004040">
    <property type="term" value="F:amidase activity"/>
    <property type="evidence" value="ECO:0007669"/>
    <property type="project" value="UniProtKB-EC"/>
</dbReference>
<evidence type="ECO:0000259" key="7">
    <source>
        <dbReference type="Pfam" id="PF01425"/>
    </source>
</evidence>
<name>A0A9Q9AN10_9PEZI</name>
<dbReference type="Gene3D" id="3.90.1300.10">
    <property type="entry name" value="Amidase signature (AS) domain"/>
    <property type="match status" value="1"/>
</dbReference>
<gene>
    <name evidence="8" type="ORF">Slin15195_G027390</name>
</gene>
<comment type="similarity">
    <text evidence="2">Belongs to the amidase family.</text>
</comment>
<comment type="catalytic activity">
    <reaction evidence="1">
        <text>a monocarboxylic acid amide + H2O = a monocarboxylate + NH4(+)</text>
        <dbReference type="Rhea" id="RHEA:12020"/>
        <dbReference type="ChEBI" id="CHEBI:15377"/>
        <dbReference type="ChEBI" id="CHEBI:28938"/>
        <dbReference type="ChEBI" id="CHEBI:35757"/>
        <dbReference type="ChEBI" id="CHEBI:83628"/>
        <dbReference type="EC" id="3.5.1.4"/>
    </reaction>
</comment>
<dbReference type="EMBL" id="CP099419">
    <property type="protein sequence ID" value="USW49420.1"/>
    <property type="molecule type" value="Genomic_DNA"/>
</dbReference>
<feature type="domain" description="Amidase" evidence="7">
    <location>
        <begin position="76"/>
        <end position="257"/>
    </location>
</feature>
<feature type="active site" description="Acyl-ester intermediate" evidence="5">
    <location>
        <position position="231"/>
    </location>
</feature>
<dbReference type="PANTHER" id="PTHR46072:SF6">
    <property type="entry name" value="AMIDASE, PUTATIVE (AFU_ORTHOLOGUE AFUA_1G14530)-RELATED"/>
    <property type="match status" value="1"/>
</dbReference>
<feature type="binding site" evidence="6">
    <location>
        <begin position="228"/>
        <end position="231"/>
    </location>
    <ligand>
        <name>substrate</name>
    </ligand>
</feature>
<dbReference type="SUPFAM" id="SSF75304">
    <property type="entry name" value="Amidase signature (AS) enzymes"/>
    <property type="match status" value="1"/>
</dbReference>
<evidence type="ECO:0000256" key="2">
    <source>
        <dbReference type="ARBA" id="ARBA00009199"/>
    </source>
</evidence>
<feature type="active site" description="Charge relay system" evidence="5">
    <location>
        <position position="207"/>
    </location>
</feature>